<dbReference type="GO" id="GO:0009977">
    <property type="term" value="F:proton motive force dependent protein transmembrane transporter activity"/>
    <property type="evidence" value="ECO:0007669"/>
    <property type="project" value="TreeGrafter"/>
</dbReference>
<dbReference type="AlphaFoldDB" id="A0A941F7Z1"/>
<dbReference type="PANTHER" id="PTHR30371:SF0">
    <property type="entry name" value="SEC-INDEPENDENT PROTEIN TRANSLOCASE PROTEIN TATC, CHLOROPLASTIC-RELATED"/>
    <property type="match status" value="1"/>
</dbReference>
<keyword evidence="2 5" id="KW-0812">Transmembrane</keyword>
<comment type="caution">
    <text evidence="6">The sequence shown here is derived from an EMBL/GenBank/DDBJ whole genome shotgun (WGS) entry which is preliminary data.</text>
</comment>
<feature type="transmembrane region" description="Helical" evidence="5">
    <location>
        <begin position="20"/>
        <end position="44"/>
    </location>
</feature>
<feature type="transmembrane region" description="Helical" evidence="5">
    <location>
        <begin position="238"/>
        <end position="258"/>
    </location>
</feature>
<dbReference type="RefSeq" id="WP_212192260.1">
    <property type="nucleotide sequence ID" value="NZ_JAGTAR010000029.1"/>
</dbReference>
<evidence type="ECO:0000313" key="6">
    <source>
        <dbReference type="EMBL" id="MBR8537235.1"/>
    </source>
</evidence>
<reference evidence="6" key="2">
    <citation type="submission" date="2021-04" db="EMBL/GenBank/DDBJ databases">
        <authorList>
            <person name="Zhang T."/>
            <person name="Zhang Y."/>
            <person name="Lu D."/>
            <person name="Zuo D."/>
            <person name="Du Z."/>
        </authorList>
    </citation>
    <scope>NUCLEOTIDE SEQUENCE</scope>
    <source>
        <strain evidence="6">JR1</strain>
    </source>
</reference>
<gene>
    <name evidence="5 6" type="primary">tatC</name>
    <name evidence="6" type="ORF">KDU71_16830</name>
</gene>
<evidence type="ECO:0000256" key="3">
    <source>
        <dbReference type="ARBA" id="ARBA00022989"/>
    </source>
</evidence>
<protein>
    <recommendedName>
        <fullName evidence="5">Sec-independent protein translocase protein TatC</fullName>
    </recommendedName>
</protein>
<feature type="transmembrane region" description="Helical" evidence="5">
    <location>
        <begin position="215"/>
        <end position="232"/>
    </location>
</feature>
<dbReference type="InterPro" id="IPR002033">
    <property type="entry name" value="TatC"/>
</dbReference>
<organism evidence="6 7">
    <name type="scientific">Carboxylicivirga sediminis</name>
    <dbReference type="NCBI Taxonomy" id="2006564"/>
    <lineage>
        <taxon>Bacteria</taxon>
        <taxon>Pseudomonadati</taxon>
        <taxon>Bacteroidota</taxon>
        <taxon>Bacteroidia</taxon>
        <taxon>Marinilabiliales</taxon>
        <taxon>Marinilabiliaceae</taxon>
        <taxon>Carboxylicivirga</taxon>
    </lineage>
</organism>
<proteinExistence type="inferred from homology"/>
<comment type="subcellular location">
    <subcellularLocation>
        <location evidence="5">Cell membrane</location>
        <topology evidence="5">Multi-pass membrane protein</topology>
    </subcellularLocation>
    <subcellularLocation>
        <location evidence="1">Membrane</location>
        <topology evidence="1">Multi-pass membrane protein</topology>
    </subcellularLocation>
</comment>
<dbReference type="Proteomes" id="UP000679220">
    <property type="component" value="Unassembled WGS sequence"/>
</dbReference>
<feature type="transmembrane region" description="Helical" evidence="5">
    <location>
        <begin position="134"/>
        <end position="158"/>
    </location>
</feature>
<keyword evidence="7" id="KW-1185">Reference proteome</keyword>
<accession>A0A941F7Z1</accession>
<keyword evidence="5" id="KW-0653">Protein transport</keyword>
<keyword evidence="5" id="KW-1003">Cell membrane</keyword>
<dbReference type="GO" id="GO:0065002">
    <property type="term" value="P:intracellular protein transmembrane transport"/>
    <property type="evidence" value="ECO:0007669"/>
    <property type="project" value="TreeGrafter"/>
</dbReference>
<keyword evidence="5" id="KW-0813">Transport</keyword>
<feature type="transmembrane region" description="Helical" evidence="5">
    <location>
        <begin position="94"/>
        <end position="113"/>
    </location>
</feature>
<dbReference type="PANTHER" id="PTHR30371">
    <property type="entry name" value="SEC-INDEPENDENT PROTEIN TRANSLOCASE PROTEIN TATC"/>
    <property type="match status" value="1"/>
</dbReference>
<evidence type="ECO:0000256" key="5">
    <source>
        <dbReference type="HAMAP-Rule" id="MF_00902"/>
    </source>
</evidence>
<evidence type="ECO:0000256" key="4">
    <source>
        <dbReference type="ARBA" id="ARBA00023136"/>
    </source>
</evidence>
<comment type="function">
    <text evidence="5">Part of the twin-arginine translocation (Tat) system that transports large folded proteins containing a characteristic twin-arginine motif in their signal peptide across membranes.</text>
</comment>
<evidence type="ECO:0000256" key="2">
    <source>
        <dbReference type="ARBA" id="ARBA00022692"/>
    </source>
</evidence>
<feature type="transmembrane region" description="Helical" evidence="5">
    <location>
        <begin position="178"/>
        <end position="203"/>
    </location>
</feature>
<dbReference type="HAMAP" id="MF_00902">
    <property type="entry name" value="TatC"/>
    <property type="match status" value="1"/>
</dbReference>
<evidence type="ECO:0000256" key="1">
    <source>
        <dbReference type="ARBA" id="ARBA00004141"/>
    </source>
</evidence>
<keyword evidence="4 5" id="KW-0472">Membrane</keyword>
<keyword evidence="3 5" id="KW-1133">Transmembrane helix</keyword>
<reference evidence="6" key="1">
    <citation type="journal article" date="2018" name="Int. J. Syst. Evol. Microbiol.">
        <title>Carboxylicivirga sediminis sp. nov., isolated from coastal sediment.</title>
        <authorList>
            <person name="Wang F.Q."/>
            <person name="Ren L.H."/>
            <person name="Zou R.J."/>
            <person name="Sun Y.Z."/>
            <person name="Liu X.J."/>
            <person name="Jiang F."/>
            <person name="Liu L.J."/>
        </authorList>
    </citation>
    <scope>NUCLEOTIDE SEQUENCE</scope>
    <source>
        <strain evidence="6">JR1</strain>
    </source>
</reference>
<name>A0A941F7Z1_9BACT</name>
<dbReference type="Pfam" id="PF00902">
    <property type="entry name" value="TatC"/>
    <property type="match status" value="1"/>
</dbReference>
<evidence type="ECO:0000313" key="7">
    <source>
        <dbReference type="Proteomes" id="UP000679220"/>
    </source>
</evidence>
<dbReference type="GO" id="GO:0033281">
    <property type="term" value="C:TAT protein transport complex"/>
    <property type="evidence" value="ECO:0007669"/>
    <property type="project" value="UniProtKB-UniRule"/>
</dbReference>
<keyword evidence="5" id="KW-0811">Translocation</keyword>
<dbReference type="NCBIfam" id="TIGR00945">
    <property type="entry name" value="tatC"/>
    <property type="match status" value="1"/>
</dbReference>
<dbReference type="GO" id="GO:0043953">
    <property type="term" value="P:protein transport by the Tat complex"/>
    <property type="evidence" value="ECO:0007669"/>
    <property type="project" value="UniProtKB-UniRule"/>
</dbReference>
<dbReference type="PRINTS" id="PR01840">
    <property type="entry name" value="TATCFAMILY"/>
</dbReference>
<sequence>MSEETNREMSFLEHLEVLRWHIVRAFASVLIFAILAFVFKGFVFDTVILAPANPEFFTNALLCRLASLLDMPLLCINQIPLSFQNINMSGQFTTHIWVSFVAGIVVAFPYIFWEFWRFVKPALYQNEISNSRGAIFFASTLFTIGILFAYYIICPLSVHFLGTYQVSDKVENIVNLGSYISTITSIVLAGGIIFELPIFIYFLAKVGLVTSGFLIKYRKHSIVVALLLAAVITPPDVISQLLVCFPLIILYESGIIIAKRLEKKRRVDTLVNA</sequence>
<dbReference type="EMBL" id="JAGTAR010000029">
    <property type="protein sequence ID" value="MBR8537235.1"/>
    <property type="molecule type" value="Genomic_DNA"/>
</dbReference>
<comment type="similarity">
    <text evidence="5">Belongs to the TatC family.</text>
</comment>
<comment type="subunit">
    <text evidence="5">Forms a complex with TatA.</text>
</comment>